<keyword evidence="1" id="KW-0812">Transmembrane</keyword>
<keyword evidence="3" id="KW-1185">Reference proteome</keyword>
<gene>
    <name evidence="2" type="ORF">BC777_3010</name>
</gene>
<keyword evidence="1" id="KW-0472">Membrane</keyword>
<keyword evidence="1" id="KW-1133">Transmembrane helix</keyword>
<comment type="caution">
    <text evidence="2">The sequence shown here is derived from an EMBL/GenBank/DDBJ whole genome shotgun (WGS) entry which is preliminary data.</text>
</comment>
<proteinExistence type="predicted"/>
<reference evidence="2 3" key="1">
    <citation type="submission" date="2017-11" db="EMBL/GenBank/DDBJ databases">
        <title>Genomic Encyclopedia of Archaeal and Bacterial Type Strains, Phase II (KMG-II): From Individual Species to Whole Genera.</title>
        <authorList>
            <person name="Goeker M."/>
        </authorList>
    </citation>
    <scope>NUCLEOTIDE SEQUENCE [LARGE SCALE GENOMIC DNA]</scope>
    <source>
        <strain evidence="2 3">DSM 29128</strain>
    </source>
</reference>
<feature type="transmembrane region" description="Helical" evidence="1">
    <location>
        <begin position="6"/>
        <end position="28"/>
    </location>
</feature>
<dbReference type="EMBL" id="PGTY01000003">
    <property type="protein sequence ID" value="PJI85014.1"/>
    <property type="molecule type" value="Genomic_DNA"/>
</dbReference>
<dbReference type="RefSeq" id="WP_100368965.1">
    <property type="nucleotide sequence ID" value="NZ_PGTY01000003.1"/>
</dbReference>
<feature type="transmembrane region" description="Helical" evidence="1">
    <location>
        <begin position="49"/>
        <end position="66"/>
    </location>
</feature>
<dbReference type="AlphaFoldDB" id="A0A2M8W267"/>
<protein>
    <submittedName>
        <fullName evidence="2">Uncharacterized protein</fullName>
    </submittedName>
</protein>
<sequence>MVRLILVVAFVAVVAVVTIVALGTIMAISATTAGKDSDDMPAKFRRITYVLLVVLLFGVTTGWLGGV</sequence>
<evidence type="ECO:0000313" key="2">
    <source>
        <dbReference type="EMBL" id="PJI85014.1"/>
    </source>
</evidence>
<accession>A0A2M8W267</accession>
<organism evidence="2 3">
    <name type="scientific">Yoonia maricola</name>
    <dbReference type="NCBI Taxonomy" id="420999"/>
    <lineage>
        <taxon>Bacteria</taxon>
        <taxon>Pseudomonadati</taxon>
        <taxon>Pseudomonadota</taxon>
        <taxon>Alphaproteobacteria</taxon>
        <taxon>Rhodobacterales</taxon>
        <taxon>Paracoccaceae</taxon>
        <taxon>Yoonia</taxon>
    </lineage>
</organism>
<name>A0A2M8W267_9RHOB</name>
<dbReference type="Proteomes" id="UP000228531">
    <property type="component" value="Unassembled WGS sequence"/>
</dbReference>
<evidence type="ECO:0000256" key="1">
    <source>
        <dbReference type="SAM" id="Phobius"/>
    </source>
</evidence>
<evidence type="ECO:0000313" key="3">
    <source>
        <dbReference type="Proteomes" id="UP000228531"/>
    </source>
</evidence>